<comment type="similarity">
    <text evidence="2">Belongs to the bacterial solute-binding protein 2 family.</text>
</comment>
<evidence type="ECO:0000313" key="7">
    <source>
        <dbReference type="Proteomes" id="UP001221217"/>
    </source>
</evidence>
<comment type="subcellular location">
    <subcellularLocation>
        <location evidence="1">Cell envelope</location>
    </subcellularLocation>
</comment>
<proteinExistence type="inferred from homology"/>
<dbReference type="PANTHER" id="PTHR46847">
    <property type="entry name" value="D-ALLOSE-BINDING PERIPLASMIC PROTEIN-RELATED"/>
    <property type="match status" value="1"/>
</dbReference>
<evidence type="ECO:0000256" key="4">
    <source>
        <dbReference type="SAM" id="SignalP"/>
    </source>
</evidence>
<comment type="caution">
    <text evidence="6">The sequence shown here is derived from an EMBL/GenBank/DDBJ whole genome shotgun (WGS) entry which is preliminary data.</text>
</comment>
<feature type="chain" id="PRO_5042544210" evidence="4">
    <location>
        <begin position="21"/>
        <end position="314"/>
    </location>
</feature>
<dbReference type="GO" id="GO:0030246">
    <property type="term" value="F:carbohydrate binding"/>
    <property type="evidence" value="ECO:0007669"/>
    <property type="project" value="UniProtKB-ARBA"/>
</dbReference>
<evidence type="ECO:0000256" key="3">
    <source>
        <dbReference type="ARBA" id="ARBA00022729"/>
    </source>
</evidence>
<dbReference type="InterPro" id="IPR025997">
    <property type="entry name" value="SBP_2_dom"/>
</dbReference>
<dbReference type="PANTHER" id="PTHR46847:SF1">
    <property type="entry name" value="D-ALLOSE-BINDING PERIPLASMIC PROTEIN-RELATED"/>
    <property type="match status" value="1"/>
</dbReference>
<evidence type="ECO:0000256" key="2">
    <source>
        <dbReference type="ARBA" id="ARBA00007639"/>
    </source>
</evidence>
<sequence length="314" mass="33067">MKKITLLLVILAMMVIPVFAGGQQEAAAADGATEIALIIKATDSGFWQKVIEGGKAFDADNADVNVTVYGPASEADIEEAIGILENVVESGPDAIVIATNAGEGAVPAVENALSQGIPVITVDTKIPTDVTSHLATDNVLGGKLAAQAMVEFFEEYGIEKKGTVAIVAAVAGVDTIIERDGGFIDELKVLAPEVTILDPRYVDNDIAKSMTTAEDLITTYDDLIGIYADNNHTGDGVALAIEQAELQDEVMVVAFDDDEDEIIALQNGVIKTLIIQDQFNMGYSGCAYAMKALAGEDLPSFVDTGVKVTKKEDL</sequence>
<gene>
    <name evidence="6" type="ORF">PQJ61_03495</name>
</gene>
<organism evidence="6 7">
    <name type="scientific">Candidatus Thalassospirochaeta sargassi</name>
    <dbReference type="NCBI Taxonomy" id="3119039"/>
    <lineage>
        <taxon>Bacteria</taxon>
        <taxon>Pseudomonadati</taxon>
        <taxon>Spirochaetota</taxon>
        <taxon>Spirochaetia</taxon>
        <taxon>Spirochaetales</taxon>
        <taxon>Spirochaetaceae</taxon>
        <taxon>Candidatus Thalassospirochaeta</taxon>
    </lineage>
</organism>
<dbReference type="GO" id="GO:0030313">
    <property type="term" value="C:cell envelope"/>
    <property type="evidence" value="ECO:0007669"/>
    <property type="project" value="UniProtKB-SubCell"/>
</dbReference>
<accession>A0AAJ1MI16</accession>
<feature type="domain" description="Periplasmic binding protein" evidence="5">
    <location>
        <begin position="35"/>
        <end position="296"/>
    </location>
</feature>
<dbReference type="Gene3D" id="3.40.50.2300">
    <property type="match status" value="2"/>
</dbReference>
<dbReference type="EMBL" id="JAQQAL010000010">
    <property type="protein sequence ID" value="MDC7225813.1"/>
    <property type="molecule type" value="Genomic_DNA"/>
</dbReference>
<feature type="signal peptide" evidence="4">
    <location>
        <begin position="1"/>
        <end position="20"/>
    </location>
</feature>
<dbReference type="Proteomes" id="UP001221217">
    <property type="component" value="Unassembled WGS sequence"/>
</dbReference>
<dbReference type="SUPFAM" id="SSF53822">
    <property type="entry name" value="Periplasmic binding protein-like I"/>
    <property type="match status" value="1"/>
</dbReference>
<name>A0AAJ1MI16_9SPIO</name>
<reference evidence="6 7" key="1">
    <citation type="submission" date="2022-12" db="EMBL/GenBank/DDBJ databases">
        <title>Metagenome assembled genome from gulf of manar.</title>
        <authorList>
            <person name="Kohli P."/>
            <person name="Pk S."/>
            <person name="Venkata Ramana C."/>
            <person name="Sasikala C."/>
        </authorList>
    </citation>
    <scope>NUCLEOTIDE SEQUENCE [LARGE SCALE GENOMIC DNA]</scope>
    <source>
        <strain evidence="6">JB008</strain>
    </source>
</reference>
<dbReference type="InterPro" id="IPR028082">
    <property type="entry name" value="Peripla_BP_I"/>
</dbReference>
<evidence type="ECO:0000256" key="1">
    <source>
        <dbReference type="ARBA" id="ARBA00004196"/>
    </source>
</evidence>
<dbReference type="AlphaFoldDB" id="A0AAJ1MI16"/>
<evidence type="ECO:0000259" key="5">
    <source>
        <dbReference type="Pfam" id="PF13407"/>
    </source>
</evidence>
<protein>
    <submittedName>
        <fullName evidence="6">Substrate-binding domain-containing protein</fullName>
    </submittedName>
</protein>
<keyword evidence="3 4" id="KW-0732">Signal</keyword>
<dbReference type="Pfam" id="PF13407">
    <property type="entry name" value="Peripla_BP_4"/>
    <property type="match status" value="1"/>
</dbReference>
<evidence type="ECO:0000313" key="6">
    <source>
        <dbReference type="EMBL" id="MDC7225813.1"/>
    </source>
</evidence>